<dbReference type="EMBL" id="HACG01011860">
    <property type="protein sequence ID" value="CEK58725.1"/>
    <property type="molecule type" value="Transcribed_RNA"/>
</dbReference>
<feature type="non-terminal residue" evidence="1">
    <location>
        <position position="120"/>
    </location>
</feature>
<gene>
    <name evidence="1" type="primary">ORF33984</name>
</gene>
<evidence type="ECO:0000313" key="1">
    <source>
        <dbReference type="EMBL" id="CEK58725.1"/>
    </source>
</evidence>
<reference evidence="1" key="1">
    <citation type="submission" date="2014-12" db="EMBL/GenBank/DDBJ databases">
        <title>Insight into the proteome of Arion vulgaris.</title>
        <authorList>
            <person name="Aradska J."/>
            <person name="Bulat T."/>
            <person name="Smidak R."/>
            <person name="Sarate P."/>
            <person name="Gangsoo J."/>
            <person name="Sialana F."/>
            <person name="Bilban M."/>
            <person name="Lubec G."/>
        </authorList>
    </citation>
    <scope>NUCLEOTIDE SEQUENCE</scope>
    <source>
        <tissue evidence="1">Skin</tissue>
    </source>
</reference>
<organism evidence="1">
    <name type="scientific">Arion vulgaris</name>
    <dbReference type="NCBI Taxonomy" id="1028688"/>
    <lineage>
        <taxon>Eukaryota</taxon>
        <taxon>Metazoa</taxon>
        <taxon>Spiralia</taxon>
        <taxon>Lophotrochozoa</taxon>
        <taxon>Mollusca</taxon>
        <taxon>Gastropoda</taxon>
        <taxon>Heterobranchia</taxon>
        <taxon>Euthyneura</taxon>
        <taxon>Panpulmonata</taxon>
        <taxon>Eupulmonata</taxon>
        <taxon>Stylommatophora</taxon>
        <taxon>Helicina</taxon>
        <taxon>Arionoidea</taxon>
        <taxon>Arionidae</taxon>
        <taxon>Arion</taxon>
    </lineage>
</organism>
<dbReference type="AlphaFoldDB" id="A0A0B6YT78"/>
<accession>A0A0B6YT78</accession>
<sequence length="120" mass="13247">GKARDLMDAKRKFTQEATDILDNLLDDLDGLRRFVANADPIPCSPDKLKNEIDENTAVLEDLDRHKGAVAKAEELAKNPKAHDIEDPADVEDIKEKVAEICDLNKNVNAAAQARDKSLNV</sequence>
<proteinExistence type="predicted"/>
<protein>
    <submittedName>
        <fullName evidence="1">Uncharacterized protein</fullName>
    </submittedName>
</protein>
<dbReference type="Gene3D" id="1.20.58.60">
    <property type="match status" value="1"/>
</dbReference>
<dbReference type="SUPFAM" id="SSF46966">
    <property type="entry name" value="Spectrin repeat"/>
    <property type="match status" value="1"/>
</dbReference>
<name>A0A0B6YT78_9EUPU</name>
<feature type="non-terminal residue" evidence="1">
    <location>
        <position position="1"/>
    </location>
</feature>